<protein>
    <submittedName>
        <fullName evidence="2">Uncharacterized protein</fullName>
    </submittedName>
</protein>
<dbReference type="Proteomes" id="UP000014680">
    <property type="component" value="Unassembled WGS sequence"/>
</dbReference>
<dbReference type="OrthoDB" id="28962at2759"/>
<dbReference type="KEGG" id="eiv:EIN_248180"/>
<evidence type="ECO:0000313" key="2">
    <source>
        <dbReference type="EMBL" id="ELP94854.1"/>
    </source>
</evidence>
<feature type="region of interest" description="Disordered" evidence="1">
    <location>
        <begin position="163"/>
        <end position="183"/>
    </location>
</feature>
<keyword evidence="3" id="KW-1185">Reference proteome</keyword>
<sequence>MESYKKVPIFVGINSVSILHAESEHFDITWEIGKKSGKIKELFTPLRTFTKLMFETSFKKSSNGSIKEKALILKFKCNKNVVTSCSIDMSLLFYTKNRLCNYTKNLLGTKGEEVRVDLIYTTHNIDSLIHSLATTPRKALSPRTPRSPQKPLQFTITKTKSDGLEKTPIKQHSRTSSRSTRSFGSLTMSKDIDPYIEQIVNIENYRNTFKTRQTNRDIMTCDNNEENQFSLLSLVLLSMVTENDNQDAFNEALNILSSREYPVEDLYYIFISVFECAVLLKGKNEEKRVESWKASYEMCCTKSAQIADKVIETFKTFLKLDLSKNGIKTLKQKLIMTVPNTIQKIEDFLVYFAVDLNLFEKTLEKDSLSMQDGNDLLMIISDFDKTLSQLKLCTELSKLLMIDNKKILTQEDIRMAICPHITADIIEKVLLKTRAENTLTDGKISQIRRMVENQVILDQQFSRPFFKVTQIKNLVKHAYSPVKPFMCFDKTPFAINPLITSS</sequence>
<accession>A0A0A1UGF4</accession>
<gene>
    <name evidence="2" type="ORF">EIN_248180</name>
</gene>
<name>A0A0A1UGF4_ENTIV</name>
<dbReference type="VEuPathDB" id="AmoebaDB:EIN_248180"/>
<evidence type="ECO:0000256" key="1">
    <source>
        <dbReference type="SAM" id="MobiDB-lite"/>
    </source>
</evidence>
<proteinExistence type="predicted"/>
<dbReference type="AlphaFoldDB" id="A0A0A1UGF4"/>
<dbReference type="EMBL" id="KB206169">
    <property type="protein sequence ID" value="ELP94854.1"/>
    <property type="molecule type" value="Genomic_DNA"/>
</dbReference>
<reference evidence="2 3" key="1">
    <citation type="submission" date="2012-10" db="EMBL/GenBank/DDBJ databases">
        <authorList>
            <person name="Zafar N."/>
            <person name="Inman J."/>
            <person name="Hall N."/>
            <person name="Lorenzi H."/>
            <person name="Caler E."/>
        </authorList>
    </citation>
    <scope>NUCLEOTIDE SEQUENCE [LARGE SCALE GENOMIC DNA]</scope>
    <source>
        <strain evidence="2 3">IP1</strain>
    </source>
</reference>
<dbReference type="GeneID" id="14894049"/>
<dbReference type="RefSeq" id="XP_004261625.1">
    <property type="nucleotide sequence ID" value="XM_004261577.1"/>
</dbReference>
<evidence type="ECO:0000313" key="3">
    <source>
        <dbReference type="Proteomes" id="UP000014680"/>
    </source>
</evidence>
<organism evidence="2 3">
    <name type="scientific">Entamoeba invadens IP1</name>
    <dbReference type="NCBI Taxonomy" id="370355"/>
    <lineage>
        <taxon>Eukaryota</taxon>
        <taxon>Amoebozoa</taxon>
        <taxon>Evosea</taxon>
        <taxon>Archamoebae</taxon>
        <taxon>Mastigamoebida</taxon>
        <taxon>Entamoebidae</taxon>
        <taxon>Entamoeba</taxon>
    </lineage>
</organism>